<dbReference type="GO" id="GO:1990234">
    <property type="term" value="C:transferase complex"/>
    <property type="evidence" value="ECO:0007669"/>
    <property type="project" value="UniProtKB-ARBA"/>
</dbReference>
<comment type="similarity">
    <text evidence="3">Belongs to the WD repeat MDV1/CAF4 family.</text>
</comment>
<gene>
    <name evidence="7" type="ORF">N7463_006567</name>
</gene>
<keyword evidence="1 6" id="KW-0853">WD repeat</keyword>
<dbReference type="PROSITE" id="PS50294">
    <property type="entry name" value="WD_REPEATS_REGION"/>
    <property type="match status" value="2"/>
</dbReference>
<dbReference type="AlphaFoldDB" id="A0A9W9XUM8"/>
<keyword evidence="8" id="KW-1185">Reference proteome</keyword>
<dbReference type="Pfam" id="PF00400">
    <property type="entry name" value="WD40"/>
    <property type="match status" value="2"/>
</dbReference>
<dbReference type="InterPro" id="IPR036322">
    <property type="entry name" value="WD40_repeat_dom_sf"/>
</dbReference>
<protein>
    <recommendedName>
        <fullName evidence="4">Mitochondrial division protein 1</fullName>
    </recommendedName>
</protein>
<name>A0A9W9XUM8_9EURO</name>
<comment type="function">
    <text evidence="5">Involved in mitochondrial fission. Acts as an adapter protein required to form mitochondrial fission complexes. Formation of these complexes is required to promote constriction and fission of the mitochondrial compartment at a late step in mitochondrial division.</text>
</comment>
<comment type="caution">
    <text evidence="7">The sequence shown here is derived from an EMBL/GenBank/DDBJ whole genome shotgun (WGS) entry which is preliminary data.</text>
</comment>
<feature type="repeat" description="WD" evidence="6">
    <location>
        <begin position="37"/>
        <end position="75"/>
    </location>
</feature>
<dbReference type="InterPro" id="IPR001680">
    <property type="entry name" value="WD40_rpt"/>
</dbReference>
<feature type="repeat" description="WD" evidence="6">
    <location>
        <begin position="1"/>
        <end position="27"/>
    </location>
</feature>
<evidence type="ECO:0000256" key="6">
    <source>
        <dbReference type="PROSITE-ProRule" id="PRU00221"/>
    </source>
</evidence>
<dbReference type="PANTHER" id="PTHR22847:SF637">
    <property type="entry name" value="WD REPEAT DOMAIN 5B"/>
    <property type="match status" value="1"/>
</dbReference>
<dbReference type="GO" id="GO:0005634">
    <property type="term" value="C:nucleus"/>
    <property type="evidence" value="ECO:0007669"/>
    <property type="project" value="TreeGrafter"/>
</dbReference>
<reference evidence="7" key="1">
    <citation type="submission" date="2022-12" db="EMBL/GenBank/DDBJ databases">
        <authorList>
            <person name="Petersen C."/>
        </authorList>
    </citation>
    <scope>NUCLEOTIDE SEQUENCE</scope>
    <source>
        <strain evidence="7">IBT 29495</strain>
    </source>
</reference>
<evidence type="ECO:0000256" key="4">
    <source>
        <dbReference type="ARBA" id="ARBA00039789"/>
    </source>
</evidence>
<dbReference type="Gene3D" id="2.130.10.10">
    <property type="entry name" value="YVTN repeat-like/Quinoprotein amine dehydrogenase"/>
    <property type="match status" value="1"/>
</dbReference>
<proteinExistence type="inferred from homology"/>
<dbReference type="PROSITE" id="PS50082">
    <property type="entry name" value="WD_REPEATS_2"/>
    <property type="match status" value="2"/>
</dbReference>
<sequence>MVGSVTFSPNGRLLASSSYDQTACLWDPVTCALYHTLNGHTSIVGSVAFSPHGRLLASGPDDQTIRLWDPATGAL</sequence>
<reference evidence="7" key="2">
    <citation type="journal article" date="2023" name="IMA Fungus">
        <title>Comparative genomic study of the Penicillium genus elucidates a diverse pangenome and 15 lateral gene transfer events.</title>
        <authorList>
            <person name="Petersen C."/>
            <person name="Sorensen T."/>
            <person name="Nielsen M.R."/>
            <person name="Sondergaard T.E."/>
            <person name="Sorensen J.L."/>
            <person name="Fitzpatrick D.A."/>
            <person name="Frisvad J.C."/>
            <person name="Nielsen K.L."/>
        </authorList>
    </citation>
    <scope>NUCLEOTIDE SEQUENCE</scope>
    <source>
        <strain evidence="7">IBT 29495</strain>
    </source>
</reference>
<dbReference type="SUPFAM" id="SSF50978">
    <property type="entry name" value="WD40 repeat-like"/>
    <property type="match status" value="1"/>
</dbReference>
<dbReference type="EMBL" id="JAPWDS010000003">
    <property type="protein sequence ID" value="KAJ5503693.1"/>
    <property type="molecule type" value="Genomic_DNA"/>
</dbReference>
<evidence type="ECO:0000313" key="8">
    <source>
        <dbReference type="Proteomes" id="UP001149954"/>
    </source>
</evidence>
<dbReference type="InterPro" id="IPR015943">
    <property type="entry name" value="WD40/YVTN_repeat-like_dom_sf"/>
</dbReference>
<evidence type="ECO:0000256" key="3">
    <source>
        <dbReference type="ARBA" id="ARBA00038415"/>
    </source>
</evidence>
<evidence type="ECO:0000256" key="2">
    <source>
        <dbReference type="ARBA" id="ARBA00022737"/>
    </source>
</evidence>
<evidence type="ECO:0000256" key="1">
    <source>
        <dbReference type="ARBA" id="ARBA00022574"/>
    </source>
</evidence>
<dbReference type="Proteomes" id="UP001149954">
    <property type="component" value="Unassembled WGS sequence"/>
</dbReference>
<accession>A0A9W9XUM8</accession>
<dbReference type="PANTHER" id="PTHR22847">
    <property type="entry name" value="WD40 REPEAT PROTEIN"/>
    <property type="match status" value="1"/>
</dbReference>
<organism evidence="7 8">
    <name type="scientific">Penicillium fimorum</name>
    <dbReference type="NCBI Taxonomy" id="1882269"/>
    <lineage>
        <taxon>Eukaryota</taxon>
        <taxon>Fungi</taxon>
        <taxon>Dikarya</taxon>
        <taxon>Ascomycota</taxon>
        <taxon>Pezizomycotina</taxon>
        <taxon>Eurotiomycetes</taxon>
        <taxon>Eurotiomycetidae</taxon>
        <taxon>Eurotiales</taxon>
        <taxon>Aspergillaceae</taxon>
        <taxon>Penicillium</taxon>
    </lineage>
</organism>
<dbReference type="OrthoDB" id="4360782at2759"/>
<dbReference type="SMART" id="SM00320">
    <property type="entry name" value="WD40"/>
    <property type="match status" value="2"/>
</dbReference>
<keyword evidence="2" id="KW-0677">Repeat</keyword>
<evidence type="ECO:0000256" key="5">
    <source>
        <dbReference type="ARBA" id="ARBA00043913"/>
    </source>
</evidence>
<evidence type="ECO:0000313" key="7">
    <source>
        <dbReference type="EMBL" id="KAJ5503693.1"/>
    </source>
</evidence>